<dbReference type="Gene3D" id="3.60.15.10">
    <property type="entry name" value="Ribonuclease Z/Hydroxyacylglutathione hydrolase-like"/>
    <property type="match status" value="1"/>
</dbReference>
<proteinExistence type="predicted"/>
<dbReference type="SUPFAM" id="SSF56281">
    <property type="entry name" value="Metallo-hydrolase/oxidoreductase"/>
    <property type="match status" value="1"/>
</dbReference>
<keyword evidence="4" id="KW-0862">Zinc</keyword>
<dbReference type="Proteomes" id="UP001243286">
    <property type="component" value="Unassembled WGS sequence"/>
</dbReference>
<comment type="cofactor">
    <cofactor evidence="1">
        <name>Zn(2+)</name>
        <dbReference type="ChEBI" id="CHEBI:29105"/>
    </cofactor>
</comment>
<evidence type="ECO:0000313" key="6">
    <source>
        <dbReference type="EMBL" id="MDI3234118.1"/>
    </source>
</evidence>
<protein>
    <submittedName>
        <fullName evidence="6">MBL fold metallo-hydrolase</fullName>
    </submittedName>
</protein>
<comment type="caution">
    <text evidence="6">The sequence shown here is derived from an EMBL/GenBank/DDBJ whole genome shotgun (WGS) entry which is preliminary data.</text>
</comment>
<feature type="domain" description="Metallo-beta-lactamase" evidence="5">
    <location>
        <begin position="12"/>
        <end position="189"/>
    </location>
</feature>
<keyword evidence="7" id="KW-1185">Reference proteome</keyword>
<reference evidence="6 7" key="1">
    <citation type="submission" date="2023-04" db="EMBL/GenBank/DDBJ databases">
        <title>Antarctic isolates genomes.</title>
        <authorList>
            <person name="Dimov S.G."/>
        </authorList>
    </citation>
    <scope>NUCLEOTIDE SEQUENCE [LARGE SCALE GENOMIC DNA]</scope>
    <source>
        <strain evidence="6 7">AL19</strain>
    </source>
</reference>
<dbReference type="SMART" id="SM00849">
    <property type="entry name" value="Lactamase_B"/>
    <property type="match status" value="1"/>
</dbReference>
<evidence type="ECO:0000256" key="4">
    <source>
        <dbReference type="ARBA" id="ARBA00022833"/>
    </source>
</evidence>
<evidence type="ECO:0000256" key="3">
    <source>
        <dbReference type="ARBA" id="ARBA00022801"/>
    </source>
</evidence>
<dbReference type="InterPro" id="IPR001279">
    <property type="entry name" value="Metallo-B-lactamas"/>
</dbReference>
<dbReference type="InterPro" id="IPR051453">
    <property type="entry name" value="MBL_Glyoxalase_II"/>
</dbReference>
<evidence type="ECO:0000259" key="5">
    <source>
        <dbReference type="SMART" id="SM00849"/>
    </source>
</evidence>
<keyword evidence="3" id="KW-0378">Hydrolase</keyword>
<organism evidence="6 7">
    <name type="scientific">Exiguobacterium antarcticum</name>
    <dbReference type="NCBI Taxonomy" id="132920"/>
    <lineage>
        <taxon>Bacteria</taxon>
        <taxon>Bacillati</taxon>
        <taxon>Bacillota</taxon>
        <taxon>Bacilli</taxon>
        <taxon>Bacillales</taxon>
        <taxon>Bacillales Family XII. Incertae Sedis</taxon>
        <taxon>Exiguobacterium</taxon>
    </lineage>
</organism>
<evidence type="ECO:0000256" key="2">
    <source>
        <dbReference type="ARBA" id="ARBA00022723"/>
    </source>
</evidence>
<evidence type="ECO:0000313" key="7">
    <source>
        <dbReference type="Proteomes" id="UP001243286"/>
    </source>
</evidence>
<dbReference type="InterPro" id="IPR036866">
    <property type="entry name" value="RibonucZ/Hydroxyglut_hydro"/>
</dbReference>
<dbReference type="PANTHER" id="PTHR46233">
    <property type="entry name" value="HYDROXYACYLGLUTATHIONE HYDROLASE GLOC"/>
    <property type="match status" value="1"/>
</dbReference>
<evidence type="ECO:0000256" key="1">
    <source>
        <dbReference type="ARBA" id="ARBA00001947"/>
    </source>
</evidence>
<gene>
    <name evidence="6" type="ORF">QK289_03785</name>
</gene>
<dbReference type="Pfam" id="PF00753">
    <property type="entry name" value="Lactamase_B"/>
    <property type="match status" value="1"/>
</dbReference>
<dbReference type="RefSeq" id="WP_014969857.1">
    <property type="nucleotide sequence ID" value="NZ_JASBQV010000003.1"/>
</dbReference>
<dbReference type="PANTHER" id="PTHR46233:SF3">
    <property type="entry name" value="HYDROXYACYLGLUTATHIONE HYDROLASE GLOC"/>
    <property type="match status" value="1"/>
</dbReference>
<name>A0ABT6QZV6_9BACL</name>
<keyword evidence="2" id="KW-0479">Metal-binding</keyword>
<dbReference type="EMBL" id="JASBQV010000003">
    <property type="protein sequence ID" value="MDI3234118.1"/>
    <property type="molecule type" value="Genomic_DNA"/>
</dbReference>
<accession>A0ABT6QZV6</accession>
<sequence length="205" mass="23042">MEIVSITSGIASENGYLLFKDGKCLVIDPGTEDMRFFDEIERRDAKVEAILLTHAHFDHIGGVDMLRRFTSAPAYIHPNEMKWLSNPNLNGSIKFDMPPLKVKPAERTLESGALTIGPFQMHVLETPGHSPGSVTFYFKKEQLAFAGDLIFKRSVGRTDLEGGDQDVLMRSIDRVIAEIPHDTTFYPGHGPETTLRQEIKHNPFF</sequence>